<feature type="compositionally biased region" description="Basic and acidic residues" evidence="1">
    <location>
        <begin position="86"/>
        <end position="101"/>
    </location>
</feature>
<proteinExistence type="predicted"/>
<keyword evidence="4" id="KW-1185">Reference proteome</keyword>
<protein>
    <submittedName>
        <fullName evidence="3">Uncharacterized protein</fullName>
    </submittedName>
</protein>
<dbReference type="EMBL" id="MU005579">
    <property type="protein sequence ID" value="KAF2685372.1"/>
    <property type="molecule type" value="Genomic_DNA"/>
</dbReference>
<dbReference type="AlphaFoldDB" id="A0A6G1J4D3"/>
<feature type="region of interest" description="Disordered" evidence="1">
    <location>
        <begin position="51"/>
        <end position="139"/>
    </location>
</feature>
<dbReference type="OrthoDB" id="3799403at2759"/>
<evidence type="ECO:0000313" key="3">
    <source>
        <dbReference type="EMBL" id="KAF2685372.1"/>
    </source>
</evidence>
<gene>
    <name evidence="3" type="ORF">K458DRAFT_403572</name>
</gene>
<organism evidence="3 4">
    <name type="scientific">Lentithecium fluviatile CBS 122367</name>
    <dbReference type="NCBI Taxonomy" id="1168545"/>
    <lineage>
        <taxon>Eukaryota</taxon>
        <taxon>Fungi</taxon>
        <taxon>Dikarya</taxon>
        <taxon>Ascomycota</taxon>
        <taxon>Pezizomycotina</taxon>
        <taxon>Dothideomycetes</taxon>
        <taxon>Pleosporomycetidae</taxon>
        <taxon>Pleosporales</taxon>
        <taxon>Massarineae</taxon>
        <taxon>Lentitheciaceae</taxon>
        <taxon>Lentithecium</taxon>
    </lineage>
</organism>
<reference evidence="3" key="1">
    <citation type="journal article" date="2020" name="Stud. Mycol.">
        <title>101 Dothideomycetes genomes: a test case for predicting lifestyles and emergence of pathogens.</title>
        <authorList>
            <person name="Haridas S."/>
            <person name="Albert R."/>
            <person name="Binder M."/>
            <person name="Bloem J."/>
            <person name="Labutti K."/>
            <person name="Salamov A."/>
            <person name="Andreopoulos B."/>
            <person name="Baker S."/>
            <person name="Barry K."/>
            <person name="Bills G."/>
            <person name="Bluhm B."/>
            <person name="Cannon C."/>
            <person name="Castanera R."/>
            <person name="Culley D."/>
            <person name="Daum C."/>
            <person name="Ezra D."/>
            <person name="Gonzalez J."/>
            <person name="Henrissat B."/>
            <person name="Kuo A."/>
            <person name="Liang C."/>
            <person name="Lipzen A."/>
            <person name="Lutzoni F."/>
            <person name="Magnuson J."/>
            <person name="Mondo S."/>
            <person name="Nolan M."/>
            <person name="Ohm R."/>
            <person name="Pangilinan J."/>
            <person name="Park H.-J."/>
            <person name="Ramirez L."/>
            <person name="Alfaro M."/>
            <person name="Sun H."/>
            <person name="Tritt A."/>
            <person name="Yoshinaga Y."/>
            <person name="Zwiers L.-H."/>
            <person name="Turgeon B."/>
            <person name="Goodwin S."/>
            <person name="Spatafora J."/>
            <person name="Crous P."/>
            <person name="Grigoriev I."/>
        </authorList>
    </citation>
    <scope>NUCLEOTIDE SEQUENCE</scope>
    <source>
        <strain evidence="3">CBS 122367</strain>
    </source>
</reference>
<sequence>MAYPRSFEDALWEWSAFLLLFFRSLGVCVVAFASVNSSIFIRASIHVQTVRKGTPLATSGGERTRKRAPNASSEAKGCDSDALVASDHRWDAPRQRSDTRPDPPPTQQYQNHPQRPFAPRPAKFSSTPTKPAHQHLVPPPSLASVYEDIISADEETIRVQQATILSQQEIIGAQRDMIEKLRRLVEAQDAWIEGCLEGEGR</sequence>
<keyword evidence="2" id="KW-1133">Transmembrane helix</keyword>
<keyword evidence="2" id="KW-0472">Membrane</keyword>
<feature type="transmembrane region" description="Helical" evidence="2">
    <location>
        <begin position="14"/>
        <end position="35"/>
    </location>
</feature>
<dbReference type="Proteomes" id="UP000799291">
    <property type="component" value="Unassembled WGS sequence"/>
</dbReference>
<name>A0A6G1J4D3_9PLEO</name>
<keyword evidence="2" id="KW-0812">Transmembrane</keyword>
<accession>A0A6G1J4D3</accession>
<evidence type="ECO:0000313" key="4">
    <source>
        <dbReference type="Proteomes" id="UP000799291"/>
    </source>
</evidence>
<evidence type="ECO:0000256" key="1">
    <source>
        <dbReference type="SAM" id="MobiDB-lite"/>
    </source>
</evidence>
<evidence type="ECO:0000256" key="2">
    <source>
        <dbReference type="SAM" id="Phobius"/>
    </source>
</evidence>